<reference evidence="1 2" key="1">
    <citation type="journal article" date="2016" name="Mol. Biol. Evol.">
        <title>Comparative Genomics of Early-Diverging Mushroom-Forming Fungi Provides Insights into the Origins of Lignocellulose Decay Capabilities.</title>
        <authorList>
            <person name="Nagy L.G."/>
            <person name="Riley R."/>
            <person name="Tritt A."/>
            <person name="Adam C."/>
            <person name="Daum C."/>
            <person name="Floudas D."/>
            <person name="Sun H."/>
            <person name="Yadav J.S."/>
            <person name="Pangilinan J."/>
            <person name="Larsson K.H."/>
            <person name="Matsuura K."/>
            <person name="Barry K."/>
            <person name="Labutti K."/>
            <person name="Kuo R."/>
            <person name="Ohm R.A."/>
            <person name="Bhattacharya S.S."/>
            <person name="Shirouzu T."/>
            <person name="Yoshinaga Y."/>
            <person name="Martin F.M."/>
            <person name="Grigoriev I.V."/>
            <person name="Hibbett D.S."/>
        </authorList>
    </citation>
    <scope>NUCLEOTIDE SEQUENCE [LARGE SCALE GENOMIC DNA]</scope>
    <source>
        <strain evidence="1 2">HHB12029</strain>
    </source>
</reference>
<evidence type="ECO:0000313" key="1">
    <source>
        <dbReference type="EMBL" id="KZV98975.1"/>
    </source>
</evidence>
<dbReference type="OrthoDB" id="3153997at2759"/>
<dbReference type="Proteomes" id="UP000077266">
    <property type="component" value="Unassembled WGS sequence"/>
</dbReference>
<keyword evidence="2" id="KW-1185">Reference proteome</keyword>
<dbReference type="EMBL" id="KV425913">
    <property type="protein sequence ID" value="KZV98975.1"/>
    <property type="molecule type" value="Genomic_DNA"/>
</dbReference>
<evidence type="ECO:0000313" key="2">
    <source>
        <dbReference type="Proteomes" id="UP000077266"/>
    </source>
</evidence>
<accession>A0A165MA38</accession>
<dbReference type="AlphaFoldDB" id="A0A165MA38"/>
<sequence length="203" mass="21943">MTIMMSDPLPPFLKRSPAGLIVADVPAFLASQHADPVSSHPSRRRWLTPGEDLAELFAAQPTFGSILVFNKTRDVQRICPICYRLYAVGEGVVGLDPDVVEEGSKFFEEQEGTGICSSTCARTAAADDRDGEEVSREEHPTTAMGLSGMRVITPPHELDAIIGGRKMHFVLPGQHIPAEKYCGDGEKDAHGGPAVVWENTSLS</sequence>
<name>A0A165MA38_EXIGL</name>
<protein>
    <submittedName>
        <fullName evidence="1">Uncharacterized protein</fullName>
    </submittedName>
</protein>
<proteinExistence type="predicted"/>
<dbReference type="InParanoid" id="A0A165MA38"/>
<organism evidence="1 2">
    <name type="scientific">Exidia glandulosa HHB12029</name>
    <dbReference type="NCBI Taxonomy" id="1314781"/>
    <lineage>
        <taxon>Eukaryota</taxon>
        <taxon>Fungi</taxon>
        <taxon>Dikarya</taxon>
        <taxon>Basidiomycota</taxon>
        <taxon>Agaricomycotina</taxon>
        <taxon>Agaricomycetes</taxon>
        <taxon>Auriculariales</taxon>
        <taxon>Exidiaceae</taxon>
        <taxon>Exidia</taxon>
    </lineage>
</organism>
<gene>
    <name evidence="1" type="ORF">EXIGLDRAFT_266118</name>
</gene>